<protein>
    <submittedName>
        <fullName evidence="2">Os04g0110000 protein</fullName>
    </submittedName>
</protein>
<dbReference type="EMBL" id="AP014960">
    <property type="protein sequence ID" value="BAS87563.1"/>
    <property type="molecule type" value="Genomic_DNA"/>
</dbReference>
<organism evidence="2 3">
    <name type="scientific">Oryza sativa subsp. japonica</name>
    <name type="common">Rice</name>
    <dbReference type="NCBI Taxonomy" id="39947"/>
    <lineage>
        <taxon>Eukaryota</taxon>
        <taxon>Viridiplantae</taxon>
        <taxon>Streptophyta</taxon>
        <taxon>Embryophyta</taxon>
        <taxon>Tracheophyta</taxon>
        <taxon>Spermatophyta</taxon>
        <taxon>Magnoliopsida</taxon>
        <taxon>Liliopsida</taxon>
        <taxon>Poales</taxon>
        <taxon>Poaceae</taxon>
        <taxon>BOP clade</taxon>
        <taxon>Oryzoideae</taxon>
        <taxon>Oryzeae</taxon>
        <taxon>Oryzinae</taxon>
        <taxon>Oryza</taxon>
        <taxon>Oryza sativa</taxon>
    </lineage>
</organism>
<reference evidence="3" key="1">
    <citation type="journal article" date="2005" name="Nature">
        <title>The map-based sequence of the rice genome.</title>
        <authorList>
            <consortium name="International rice genome sequencing project (IRGSP)"/>
            <person name="Matsumoto T."/>
            <person name="Wu J."/>
            <person name="Kanamori H."/>
            <person name="Katayose Y."/>
            <person name="Fujisawa M."/>
            <person name="Namiki N."/>
            <person name="Mizuno H."/>
            <person name="Yamamoto K."/>
            <person name="Antonio B.A."/>
            <person name="Baba T."/>
            <person name="Sakata K."/>
            <person name="Nagamura Y."/>
            <person name="Aoki H."/>
            <person name="Arikawa K."/>
            <person name="Arita K."/>
            <person name="Bito T."/>
            <person name="Chiden Y."/>
            <person name="Fujitsuka N."/>
            <person name="Fukunaka R."/>
            <person name="Hamada M."/>
            <person name="Harada C."/>
            <person name="Hayashi A."/>
            <person name="Hijishita S."/>
            <person name="Honda M."/>
            <person name="Hosokawa S."/>
            <person name="Ichikawa Y."/>
            <person name="Idonuma A."/>
            <person name="Iijima M."/>
            <person name="Ikeda M."/>
            <person name="Ikeno M."/>
            <person name="Ito K."/>
            <person name="Ito S."/>
            <person name="Ito T."/>
            <person name="Ito Y."/>
            <person name="Ito Y."/>
            <person name="Iwabuchi A."/>
            <person name="Kamiya K."/>
            <person name="Karasawa W."/>
            <person name="Kurita K."/>
            <person name="Katagiri S."/>
            <person name="Kikuta A."/>
            <person name="Kobayashi H."/>
            <person name="Kobayashi N."/>
            <person name="Machita K."/>
            <person name="Maehara T."/>
            <person name="Masukawa M."/>
            <person name="Mizubayashi T."/>
            <person name="Mukai Y."/>
            <person name="Nagasaki H."/>
            <person name="Nagata Y."/>
            <person name="Naito S."/>
            <person name="Nakashima M."/>
            <person name="Nakama Y."/>
            <person name="Nakamichi Y."/>
            <person name="Nakamura M."/>
            <person name="Meguro A."/>
            <person name="Negishi M."/>
            <person name="Ohta I."/>
            <person name="Ohta T."/>
            <person name="Okamoto M."/>
            <person name="Ono N."/>
            <person name="Saji S."/>
            <person name="Sakaguchi M."/>
            <person name="Sakai K."/>
            <person name="Shibata M."/>
            <person name="Shimokawa T."/>
            <person name="Song J."/>
            <person name="Takazaki Y."/>
            <person name="Terasawa K."/>
            <person name="Tsugane M."/>
            <person name="Tsuji K."/>
            <person name="Ueda S."/>
            <person name="Waki K."/>
            <person name="Yamagata H."/>
            <person name="Yamamoto M."/>
            <person name="Yamamoto S."/>
            <person name="Yamane H."/>
            <person name="Yoshiki S."/>
            <person name="Yoshihara R."/>
            <person name="Yukawa K."/>
            <person name="Zhong H."/>
            <person name="Yano M."/>
            <person name="Yuan Q."/>
            <person name="Ouyang S."/>
            <person name="Liu J."/>
            <person name="Jones K.M."/>
            <person name="Gansberger K."/>
            <person name="Moffat K."/>
            <person name="Hill J."/>
            <person name="Bera J."/>
            <person name="Fadrosh D."/>
            <person name="Jin S."/>
            <person name="Johri S."/>
            <person name="Kim M."/>
            <person name="Overton L."/>
            <person name="Reardon M."/>
            <person name="Tsitrin T."/>
            <person name="Vuong H."/>
            <person name="Weaver B."/>
            <person name="Ciecko A."/>
            <person name="Tallon L."/>
            <person name="Jackson J."/>
            <person name="Pai G."/>
            <person name="Aken S.V."/>
            <person name="Utterback T."/>
            <person name="Reidmuller S."/>
            <person name="Feldblyum T."/>
            <person name="Hsiao J."/>
            <person name="Zismann V."/>
            <person name="Iobst S."/>
            <person name="de Vazeille A.R."/>
            <person name="Buell C.R."/>
            <person name="Ying K."/>
            <person name="Li Y."/>
            <person name="Lu T."/>
            <person name="Huang Y."/>
            <person name="Zhao Q."/>
            <person name="Feng Q."/>
            <person name="Zhang L."/>
            <person name="Zhu J."/>
            <person name="Weng Q."/>
            <person name="Mu J."/>
            <person name="Lu Y."/>
            <person name="Fan D."/>
            <person name="Liu Y."/>
            <person name="Guan J."/>
            <person name="Zhang Y."/>
            <person name="Yu S."/>
            <person name="Liu X."/>
            <person name="Zhang Y."/>
            <person name="Hong G."/>
            <person name="Han B."/>
            <person name="Choisne N."/>
            <person name="Demange N."/>
            <person name="Orjeda G."/>
            <person name="Samain S."/>
            <person name="Cattolico L."/>
            <person name="Pelletier E."/>
            <person name="Couloux A."/>
            <person name="Segurens B."/>
            <person name="Wincker P."/>
            <person name="D'Hont A."/>
            <person name="Scarpelli C."/>
            <person name="Weissenbach J."/>
            <person name="Salanoubat M."/>
            <person name="Quetier F."/>
            <person name="Yu Y."/>
            <person name="Kim H.R."/>
            <person name="Rambo T."/>
            <person name="Currie J."/>
            <person name="Collura K."/>
            <person name="Luo M."/>
            <person name="Yang T."/>
            <person name="Ammiraju J.S.S."/>
            <person name="Engler F."/>
            <person name="Soderlund C."/>
            <person name="Wing R.A."/>
            <person name="Palmer L.E."/>
            <person name="de la Bastide M."/>
            <person name="Spiegel L."/>
            <person name="Nascimento L."/>
            <person name="Zutavern T."/>
            <person name="O'Shaughnessy A."/>
            <person name="Dike S."/>
            <person name="Dedhia N."/>
            <person name="Preston R."/>
            <person name="Balija V."/>
            <person name="McCombie W.R."/>
            <person name="Chow T."/>
            <person name="Chen H."/>
            <person name="Chung M."/>
            <person name="Chen C."/>
            <person name="Shaw J."/>
            <person name="Wu H."/>
            <person name="Hsiao K."/>
            <person name="Chao Y."/>
            <person name="Chu M."/>
            <person name="Cheng C."/>
            <person name="Hour A."/>
            <person name="Lee P."/>
            <person name="Lin S."/>
            <person name="Lin Y."/>
            <person name="Liou J."/>
            <person name="Liu S."/>
            <person name="Hsing Y."/>
            <person name="Raghuvanshi S."/>
            <person name="Mohanty A."/>
            <person name="Bharti A.K."/>
            <person name="Gaur A."/>
            <person name="Gupta V."/>
            <person name="Kumar D."/>
            <person name="Ravi V."/>
            <person name="Vij S."/>
            <person name="Kapur A."/>
            <person name="Khurana P."/>
            <person name="Khurana P."/>
            <person name="Khurana J.P."/>
            <person name="Tyagi A.K."/>
            <person name="Gaikwad K."/>
            <person name="Singh A."/>
            <person name="Dalal V."/>
            <person name="Srivastava S."/>
            <person name="Dixit A."/>
            <person name="Pal A.K."/>
            <person name="Ghazi I.A."/>
            <person name="Yadav M."/>
            <person name="Pandit A."/>
            <person name="Bhargava A."/>
            <person name="Sureshbabu K."/>
            <person name="Batra K."/>
            <person name="Sharma T.R."/>
            <person name="Mohapatra T."/>
            <person name="Singh N.K."/>
            <person name="Messing J."/>
            <person name="Nelson A.B."/>
            <person name="Fuks G."/>
            <person name="Kavchok S."/>
            <person name="Keizer G."/>
            <person name="Linton E."/>
            <person name="Llaca V."/>
            <person name="Song R."/>
            <person name="Tanyolac B."/>
            <person name="Young S."/>
            <person name="Ho-Il K."/>
            <person name="Hahn J.H."/>
            <person name="Sangsakoo G."/>
            <person name="Vanavichit A."/>
            <person name="de Mattos Luiz.A.T."/>
            <person name="Zimmer P.D."/>
            <person name="Malone G."/>
            <person name="Dellagostin O."/>
            <person name="de Oliveira A.C."/>
            <person name="Bevan M."/>
            <person name="Bancroft I."/>
            <person name="Minx P."/>
            <person name="Cordum H."/>
            <person name="Wilson R."/>
            <person name="Cheng Z."/>
            <person name="Jin W."/>
            <person name="Jiang J."/>
            <person name="Leong S.A."/>
            <person name="Iwama H."/>
            <person name="Gojobori T."/>
            <person name="Itoh T."/>
            <person name="Niimura Y."/>
            <person name="Fujii Y."/>
            <person name="Habara T."/>
            <person name="Sakai H."/>
            <person name="Sato Y."/>
            <person name="Wilson G."/>
            <person name="Kumar K."/>
            <person name="McCouch S."/>
            <person name="Juretic N."/>
            <person name="Hoen D."/>
            <person name="Wright S."/>
            <person name="Bruskiewich R."/>
            <person name="Bureau T."/>
            <person name="Miyao A."/>
            <person name="Hirochika H."/>
            <person name="Nishikawa T."/>
            <person name="Kadowaki K."/>
            <person name="Sugiura M."/>
            <person name="Burr B."/>
            <person name="Sasaki T."/>
        </authorList>
    </citation>
    <scope>NUCLEOTIDE SEQUENCE [LARGE SCALE GENOMIC DNA]</scope>
    <source>
        <strain evidence="3">cv. Nipponbare</strain>
    </source>
</reference>
<dbReference type="Gramene" id="Os04t0110000-00">
    <property type="protein sequence ID" value="Os04t0110000-00"/>
    <property type="gene ID" value="Os04g0110000"/>
</dbReference>
<feature type="region of interest" description="Disordered" evidence="1">
    <location>
        <begin position="46"/>
        <end position="68"/>
    </location>
</feature>
<name>A0A0P0W6H6_ORYSJ</name>
<dbReference type="Proteomes" id="UP000059680">
    <property type="component" value="Chromosome 4"/>
</dbReference>
<dbReference type="AlphaFoldDB" id="A0A0P0W6H6"/>
<proteinExistence type="predicted"/>
<evidence type="ECO:0000256" key="1">
    <source>
        <dbReference type="SAM" id="MobiDB-lite"/>
    </source>
</evidence>
<accession>A0A0P0W6H6</accession>
<gene>
    <name evidence="2" type="ordered locus">Os04g0110000</name>
    <name evidence="2" type="ORF">OSNPB_040110000</name>
</gene>
<dbReference type="PaxDb" id="39947-A0A0P0W6H6"/>
<reference evidence="2 3" key="3">
    <citation type="journal article" date="2013" name="Rice">
        <title>Improvement of the Oryza sativa Nipponbare reference genome using next generation sequence and optical map data.</title>
        <authorList>
            <person name="Kawahara Y."/>
            <person name="de la Bastide M."/>
            <person name="Hamilton J.P."/>
            <person name="Kanamori H."/>
            <person name="McCombie W.R."/>
            <person name="Ouyang S."/>
            <person name="Schwartz D.C."/>
            <person name="Tanaka T."/>
            <person name="Wu J."/>
            <person name="Zhou S."/>
            <person name="Childs K.L."/>
            <person name="Davidson R.M."/>
            <person name="Lin H."/>
            <person name="Quesada-Ocampo L."/>
            <person name="Vaillancourt B."/>
            <person name="Sakai H."/>
            <person name="Lee S.S."/>
            <person name="Kim J."/>
            <person name="Numa H."/>
            <person name="Itoh T."/>
            <person name="Buell C.R."/>
            <person name="Matsumoto T."/>
        </authorList>
    </citation>
    <scope>NUCLEOTIDE SEQUENCE [LARGE SCALE GENOMIC DNA]</scope>
    <source>
        <strain evidence="3">cv. Nipponbare</strain>
    </source>
</reference>
<evidence type="ECO:0000313" key="2">
    <source>
        <dbReference type="EMBL" id="BAS87563.1"/>
    </source>
</evidence>
<sequence>MLNMSSLRGGCCSIRCRFTSLTPRRSRSTSAAGILSSLSLSLGMSPTATATENASHRSTSANGSAYPSAMTTGTHSAWIASTTRGLATSCPLGHRQKRARRMNE</sequence>
<keyword evidence="3" id="KW-1185">Reference proteome</keyword>
<reference evidence="2 3" key="2">
    <citation type="journal article" date="2013" name="Plant Cell Physiol.">
        <title>Rice Annotation Project Database (RAP-DB): an integrative and interactive database for rice genomics.</title>
        <authorList>
            <person name="Sakai H."/>
            <person name="Lee S.S."/>
            <person name="Tanaka T."/>
            <person name="Numa H."/>
            <person name="Kim J."/>
            <person name="Kawahara Y."/>
            <person name="Wakimoto H."/>
            <person name="Yang C.C."/>
            <person name="Iwamoto M."/>
            <person name="Abe T."/>
            <person name="Yamada Y."/>
            <person name="Muto A."/>
            <person name="Inokuchi H."/>
            <person name="Ikemura T."/>
            <person name="Matsumoto T."/>
            <person name="Sasaki T."/>
            <person name="Itoh T."/>
        </authorList>
    </citation>
    <scope>NUCLEOTIDE SEQUENCE [LARGE SCALE GENOMIC DNA]</scope>
    <source>
        <strain evidence="3">cv. Nipponbare</strain>
    </source>
</reference>
<dbReference type="InParanoid" id="A0A0P0W6H6"/>
<evidence type="ECO:0000313" key="3">
    <source>
        <dbReference type="Proteomes" id="UP000059680"/>
    </source>
</evidence>